<dbReference type="PANTHER" id="PTHR30081:SF1">
    <property type="entry name" value="PROTEIN TRANSLOCASE SUBUNIT SECD"/>
    <property type="match status" value="1"/>
</dbReference>
<evidence type="ECO:0000256" key="5">
    <source>
        <dbReference type="ARBA" id="ARBA00022927"/>
    </source>
</evidence>
<feature type="domain" description="Protein export membrane protein SecD/SecF C-terminal" evidence="11">
    <location>
        <begin position="430"/>
        <end position="601"/>
    </location>
</feature>
<dbReference type="Gene3D" id="3.30.70.3400">
    <property type="match status" value="1"/>
</dbReference>
<evidence type="ECO:0000259" key="11">
    <source>
        <dbReference type="Pfam" id="PF02355"/>
    </source>
</evidence>
<sequence length="647" mass="67875">MEARRSKDAARKDKAARTLIWLFVGILVLVGALGYGVAKHSATWAPRLGLDLAGGTQIILEPRVEGGEVSAEQLAQARDIIVQRIDSQGTAGAEVTTQGDTNIVVAVPGSLTEEQEQAISASSQMQFRPVLATAIGSTKAAEPTPSGTESPTPGTGEGATSDEEKASDGKTSESPSSDEKTSESPSPDEKTSESPSSDGGAQSVETTAEPTPSSDDPTQSSTSGETDPGQGATPSTSGGEPAEDPAAGIDWTPSGEPTGPMDPNHVSTELWNTFQELDCSEPPAQAPVATKDPIVACSQDGALKYVLGPVVVPGKDIADAEAGYQVSPQGAQTNNPEISLTLTSDGREKYKQVSQEMVGMQPLNSASPVNPPGSYNALAAVLDSQVLIAPGFNEAIPSGRASITGFDIEEARSLAQSLKFGALPISFDLQTRQEISPTLGSDQLRFGIMAGIIGLFIVLLYALVQYRALSIVVVGSMVVAFGITYLAIALLSWGYNYRLDMAGVTGLIIAIGVTADSFIVYFERVRDELREGRNLRAAVEAGWARAKGTILVADGVNFIAAVVLYVLASSGVRGFAFTLGLTTLIDLAIFWLFTHPMLTILARNTFFASGHPWSGFDVNTLREAKLRYRGRGQVDIDPAVRPTGGNA</sequence>
<evidence type="ECO:0000313" key="15">
    <source>
        <dbReference type="Proteomes" id="UP001382727"/>
    </source>
</evidence>
<dbReference type="PANTHER" id="PTHR30081">
    <property type="entry name" value="PROTEIN-EXPORT MEMBRANE PROTEIN SEC"/>
    <property type="match status" value="1"/>
</dbReference>
<comment type="subunit">
    <text evidence="9">Forms a complex with SecF. Part of the essential Sec protein translocation apparatus which comprises SecA, SecYEG and auxiliary proteins SecDF. Other proteins may also be involved.</text>
</comment>
<evidence type="ECO:0000256" key="10">
    <source>
        <dbReference type="SAM" id="MobiDB-lite"/>
    </source>
</evidence>
<evidence type="ECO:0000256" key="4">
    <source>
        <dbReference type="ARBA" id="ARBA00022692"/>
    </source>
</evidence>
<dbReference type="InterPro" id="IPR055344">
    <property type="entry name" value="SecD_SecF_C_bact"/>
</dbReference>
<dbReference type="InterPro" id="IPR022813">
    <property type="entry name" value="SecD/SecF_arch_bac"/>
</dbReference>
<keyword evidence="5 9" id="KW-0653">Protein transport</keyword>
<feature type="region of interest" description="Disordered" evidence="10">
    <location>
        <begin position="137"/>
        <end position="266"/>
    </location>
</feature>
<gene>
    <name evidence="9 14" type="primary">secD</name>
    <name evidence="14" type="ORF">V1351_07860</name>
</gene>
<dbReference type="Pfam" id="PF21760">
    <property type="entry name" value="SecD_1st"/>
    <property type="match status" value="1"/>
</dbReference>
<evidence type="ECO:0000256" key="2">
    <source>
        <dbReference type="ARBA" id="ARBA00022448"/>
    </source>
</evidence>
<dbReference type="HAMAP" id="MF_01463_B">
    <property type="entry name" value="SecD_B"/>
    <property type="match status" value="1"/>
</dbReference>
<evidence type="ECO:0000256" key="3">
    <source>
        <dbReference type="ARBA" id="ARBA00022475"/>
    </source>
</evidence>
<feature type="transmembrane region" description="Helical" evidence="9">
    <location>
        <begin position="501"/>
        <end position="522"/>
    </location>
</feature>
<dbReference type="Proteomes" id="UP001382727">
    <property type="component" value="Chromosome"/>
</dbReference>
<feature type="compositionally biased region" description="Low complexity" evidence="10">
    <location>
        <begin position="210"/>
        <end position="223"/>
    </location>
</feature>
<dbReference type="NCBIfam" id="TIGR01129">
    <property type="entry name" value="secD"/>
    <property type="match status" value="1"/>
</dbReference>
<feature type="transmembrane region" description="Helical" evidence="9">
    <location>
        <begin position="444"/>
        <end position="464"/>
    </location>
</feature>
<feature type="transmembrane region" description="Helical" evidence="9">
    <location>
        <begin position="574"/>
        <end position="593"/>
    </location>
</feature>
<dbReference type="Pfam" id="PF02355">
    <property type="entry name" value="SecD_SecF_C"/>
    <property type="match status" value="1"/>
</dbReference>
<comment type="function">
    <text evidence="9">Part of the Sec protein translocase complex. Interacts with the SecYEG preprotein conducting channel. SecDF uses the proton motive force (PMF) to complete protein translocation after the ATP-dependent function of SecA.</text>
</comment>
<dbReference type="Gene3D" id="3.30.1360.200">
    <property type="match status" value="1"/>
</dbReference>
<keyword evidence="6 9" id="KW-1133">Transmembrane helix</keyword>
<keyword evidence="2 9" id="KW-0813">Transport</keyword>
<evidence type="ECO:0000256" key="9">
    <source>
        <dbReference type="HAMAP-Rule" id="MF_01463"/>
    </source>
</evidence>
<accession>A0ABZ2MM46</accession>
<keyword evidence="3 9" id="KW-1003">Cell membrane</keyword>
<proteinExistence type="inferred from homology"/>
<evidence type="ECO:0000256" key="8">
    <source>
        <dbReference type="ARBA" id="ARBA00023136"/>
    </source>
</evidence>
<comment type="subcellular location">
    <subcellularLocation>
        <location evidence="1 9">Cell membrane</location>
        <topology evidence="1 9">Multi-pass membrane protein</topology>
    </subcellularLocation>
</comment>
<evidence type="ECO:0000256" key="7">
    <source>
        <dbReference type="ARBA" id="ARBA00023010"/>
    </source>
</evidence>
<evidence type="ECO:0000313" key="14">
    <source>
        <dbReference type="EMBL" id="WXB77975.1"/>
    </source>
</evidence>
<dbReference type="SUPFAM" id="SSF82866">
    <property type="entry name" value="Multidrug efflux transporter AcrB transmembrane domain"/>
    <property type="match status" value="1"/>
</dbReference>
<feature type="transmembrane region" description="Helical" evidence="9">
    <location>
        <begin position="543"/>
        <end position="568"/>
    </location>
</feature>
<reference evidence="14 15" key="1">
    <citation type="submission" date="2024-02" db="EMBL/GenBank/DDBJ databases">
        <title>Janibacter sp. nov., isolated from gut of marine sandworm.</title>
        <authorList>
            <person name="Kim B."/>
            <person name="Jun M.O."/>
            <person name="Shin N.-R."/>
        </authorList>
    </citation>
    <scope>NUCLEOTIDE SEQUENCE [LARGE SCALE GENOMIC DNA]</scope>
    <source>
        <strain evidence="14 15">A1S7</strain>
    </source>
</reference>
<dbReference type="InterPro" id="IPR054384">
    <property type="entry name" value="SecDF_P1_head"/>
</dbReference>
<keyword evidence="4 9" id="KW-0812">Transmembrane</keyword>
<organism evidence="14 15">
    <name type="scientific">Janibacter alittae</name>
    <dbReference type="NCBI Taxonomy" id="3115209"/>
    <lineage>
        <taxon>Bacteria</taxon>
        <taxon>Bacillati</taxon>
        <taxon>Actinomycetota</taxon>
        <taxon>Actinomycetes</taxon>
        <taxon>Micrococcales</taxon>
        <taxon>Intrasporangiaceae</taxon>
        <taxon>Janibacter</taxon>
    </lineage>
</organism>
<feature type="domain" description="Protein translocase subunit SecDF P1" evidence="12">
    <location>
        <begin position="75"/>
        <end position="130"/>
    </location>
</feature>
<protein>
    <recommendedName>
        <fullName evidence="9">Protein translocase subunit SecD</fullName>
    </recommendedName>
</protein>
<dbReference type="Gene3D" id="1.20.1640.10">
    <property type="entry name" value="Multidrug efflux transporter AcrB transmembrane domain"/>
    <property type="match status" value="1"/>
</dbReference>
<feature type="compositionally biased region" description="Low complexity" evidence="10">
    <location>
        <begin position="141"/>
        <end position="154"/>
    </location>
</feature>
<dbReference type="InterPro" id="IPR005791">
    <property type="entry name" value="SecD"/>
</dbReference>
<dbReference type="Pfam" id="PF22599">
    <property type="entry name" value="SecDF_P1_head"/>
    <property type="match status" value="1"/>
</dbReference>
<feature type="transmembrane region" description="Helical" evidence="9">
    <location>
        <begin position="20"/>
        <end position="38"/>
    </location>
</feature>
<name>A0ABZ2MM46_9MICO</name>
<dbReference type="NCBIfam" id="TIGR00916">
    <property type="entry name" value="2A0604s01"/>
    <property type="match status" value="1"/>
</dbReference>
<evidence type="ECO:0000259" key="13">
    <source>
        <dbReference type="Pfam" id="PF22599"/>
    </source>
</evidence>
<dbReference type="EMBL" id="CP144913">
    <property type="protein sequence ID" value="WXB77975.1"/>
    <property type="molecule type" value="Genomic_DNA"/>
</dbReference>
<feature type="compositionally biased region" description="Basic and acidic residues" evidence="10">
    <location>
        <begin position="162"/>
        <end position="192"/>
    </location>
</feature>
<feature type="domain" description="SecDF P1 head subdomain" evidence="13">
    <location>
        <begin position="304"/>
        <end position="425"/>
    </location>
</feature>
<dbReference type="InterPro" id="IPR048631">
    <property type="entry name" value="SecD_1st"/>
</dbReference>
<keyword evidence="8 9" id="KW-0472">Membrane</keyword>
<evidence type="ECO:0000259" key="12">
    <source>
        <dbReference type="Pfam" id="PF21760"/>
    </source>
</evidence>
<evidence type="ECO:0000256" key="6">
    <source>
        <dbReference type="ARBA" id="ARBA00022989"/>
    </source>
</evidence>
<evidence type="ECO:0000256" key="1">
    <source>
        <dbReference type="ARBA" id="ARBA00004651"/>
    </source>
</evidence>
<feature type="transmembrane region" description="Helical" evidence="9">
    <location>
        <begin position="471"/>
        <end position="495"/>
    </location>
</feature>
<keyword evidence="7 9" id="KW-0811">Translocation</keyword>
<keyword evidence="15" id="KW-1185">Reference proteome</keyword>
<dbReference type="InterPro" id="IPR048634">
    <property type="entry name" value="SecD_SecF_C"/>
</dbReference>
<feature type="compositionally biased region" description="Polar residues" evidence="10">
    <location>
        <begin position="193"/>
        <end position="209"/>
    </location>
</feature>
<dbReference type="RefSeq" id="WP_338752357.1">
    <property type="nucleotide sequence ID" value="NZ_CP144913.1"/>
</dbReference>
<comment type="similarity">
    <text evidence="9">Belongs to the SecD/SecF family. SecD subfamily.</text>
</comment>